<accession>A0A1Y5T693</accession>
<dbReference type="PROSITE" id="PS50206">
    <property type="entry name" value="RHODANESE_3"/>
    <property type="match status" value="1"/>
</dbReference>
<dbReference type="PANTHER" id="PTHR44086:SF13">
    <property type="entry name" value="THIOSULFATE SULFURTRANSFERASE PSPE"/>
    <property type="match status" value="1"/>
</dbReference>
<dbReference type="PANTHER" id="PTHR44086">
    <property type="entry name" value="THIOSULFATE SULFURTRANSFERASE RDL2, MITOCHONDRIAL-RELATED"/>
    <property type="match status" value="1"/>
</dbReference>
<keyword evidence="3" id="KW-1185">Reference proteome</keyword>
<dbReference type="OrthoDB" id="9789585at2"/>
<evidence type="ECO:0000313" key="2">
    <source>
        <dbReference type="EMBL" id="SLN54874.1"/>
    </source>
</evidence>
<dbReference type="EMBL" id="FWFR01000002">
    <property type="protein sequence ID" value="SLN54874.1"/>
    <property type="molecule type" value="Genomic_DNA"/>
</dbReference>
<sequence length="127" mass="13360">MIKRGFKALIAEANASIETISVQDALALHGRPDVAFVDVREQIERQSGGTIAGAVSAPRGFLEFIADPEGPMHRPELSSGKRLVLFCASGGRSTLAVKTLTDMGIDNVCHIAGGFAAWRQAGGPTEV</sequence>
<dbReference type="SMART" id="SM00450">
    <property type="entry name" value="RHOD"/>
    <property type="match status" value="1"/>
</dbReference>
<protein>
    <submittedName>
        <fullName evidence="2">Molybdopterin biosynthesis protein MoeB</fullName>
    </submittedName>
</protein>
<evidence type="ECO:0000259" key="1">
    <source>
        <dbReference type="PROSITE" id="PS50206"/>
    </source>
</evidence>
<feature type="domain" description="Rhodanese" evidence="1">
    <location>
        <begin position="30"/>
        <end position="127"/>
    </location>
</feature>
<proteinExistence type="predicted"/>
<gene>
    <name evidence="2" type="ORF">OCH7691_02342</name>
</gene>
<evidence type="ECO:0000313" key="3">
    <source>
        <dbReference type="Proteomes" id="UP000193200"/>
    </source>
</evidence>
<dbReference type="RefSeq" id="WP_085883709.1">
    <property type="nucleotide sequence ID" value="NZ_FWFR01000002.1"/>
</dbReference>
<dbReference type="Proteomes" id="UP000193200">
    <property type="component" value="Unassembled WGS sequence"/>
</dbReference>
<dbReference type="AlphaFoldDB" id="A0A1Y5T693"/>
<dbReference type="InParanoid" id="A0A1Y5T693"/>
<dbReference type="GO" id="GO:0004792">
    <property type="term" value="F:thiosulfate-cyanide sulfurtransferase activity"/>
    <property type="evidence" value="ECO:0007669"/>
    <property type="project" value="TreeGrafter"/>
</dbReference>
<dbReference type="Gene3D" id="3.40.250.10">
    <property type="entry name" value="Rhodanese-like domain"/>
    <property type="match status" value="1"/>
</dbReference>
<reference evidence="2 3" key="1">
    <citation type="submission" date="2017-03" db="EMBL/GenBank/DDBJ databases">
        <authorList>
            <person name="Afonso C.L."/>
            <person name="Miller P.J."/>
            <person name="Scott M.A."/>
            <person name="Spackman E."/>
            <person name="Goraichik I."/>
            <person name="Dimitrov K.M."/>
            <person name="Suarez D.L."/>
            <person name="Swayne D.E."/>
        </authorList>
    </citation>
    <scope>NUCLEOTIDE SEQUENCE [LARGE SCALE GENOMIC DNA]</scope>
    <source>
        <strain evidence="2 3">CECT 7691</strain>
    </source>
</reference>
<dbReference type="InterPro" id="IPR001763">
    <property type="entry name" value="Rhodanese-like_dom"/>
</dbReference>
<organism evidence="2 3">
    <name type="scientific">Oceanibacterium hippocampi</name>
    <dbReference type="NCBI Taxonomy" id="745714"/>
    <lineage>
        <taxon>Bacteria</taxon>
        <taxon>Pseudomonadati</taxon>
        <taxon>Pseudomonadota</taxon>
        <taxon>Alphaproteobacteria</taxon>
        <taxon>Sneathiellales</taxon>
        <taxon>Sneathiellaceae</taxon>
        <taxon>Oceanibacterium</taxon>
    </lineage>
</organism>
<name>A0A1Y5T693_9PROT</name>
<dbReference type="SUPFAM" id="SSF52821">
    <property type="entry name" value="Rhodanese/Cell cycle control phosphatase"/>
    <property type="match status" value="1"/>
</dbReference>
<dbReference type="Pfam" id="PF00581">
    <property type="entry name" value="Rhodanese"/>
    <property type="match status" value="1"/>
</dbReference>
<dbReference type="InterPro" id="IPR036873">
    <property type="entry name" value="Rhodanese-like_dom_sf"/>
</dbReference>